<keyword evidence="5 10" id="KW-0547">Nucleotide-binding</keyword>
<dbReference type="GO" id="GO:0005524">
    <property type="term" value="F:ATP binding"/>
    <property type="evidence" value="ECO:0007669"/>
    <property type="project" value="UniProtKB-KW"/>
</dbReference>
<dbReference type="GO" id="GO:0007200">
    <property type="term" value="P:phospholipase C-activating G protein-coupled receptor signaling pathway"/>
    <property type="evidence" value="ECO:0007669"/>
    <property type="project" value="InterPro"/>
</dbReference>
<dbReference type="SMART" id="SM00045">
    <property type="entry name" value="DAGKa"/>
    <property type="match status" value="1"/>
</dbReference>
<reference evidence="12" key="1">
    <citation type="submission" date="2025-08" db="UniProtKB">
        <authorList>
            <consortium name="Ensembl"/>
        </authorList>
    </citation>
    <scope>IDENTIFICATION</scope>
</reference>
<dbReference type="InterPro" id="IPR017438">
    <property type="entry name" value="ATP-NAD_kinase_N"/>
</dbReference>
<keyword evidence="3 10" id="KW-0808">Transferase</keyword>
<dbReference type="PROSITE" id="PS50146">
    <property type="entry name" value="DAGK"/>
    <property type="match status" value="1"/>
</dbReference>
<accession>A0A8C4QDH3</accession>
<evidence type="ECO:0000313" key="12">
    <source>
        <dbReference type="Ensembl" id="ENSEBUP00000013814.1"/>
    </source>
</evidence>
<comment type="similarity">
    <text evidence="2 10">Belongs to the eukaryotic diacylglycerol kinase family.</text>
</comment>
<dbReference type="FunFam" id="2.60.200.40:FF:000002">
    <property type="entry name" value="Diacylglycerol kinase"/>
    <property type="match status" value="1"/>
</dbReference>
<evidence type="ECO:0000256" key="3">
    <source>
        <dbReference type="ARBA" id="ARBA00022679"/>
    </source>
</evidence>
<dbReference type="Proteomes" id="UP000694388">
    <property type="component" value="Unplaced"/>
</dbReference>
<evidence type="ECO:0000256" key="4">
    <source>
        <dbReference type="ARBA" id="ARBA00022737"/>
    </source>
</evidence>
<dbReference type="InterPro" id="IPR002219">
    <property type="entry name" value="PKC_DAG/PE"/>
</dbReference>
<keyword evidence="4" id="KW-0677">Repeat</keyword>
<keyword evidence="7 10" id="KW-0067">ATP-binding</keyword>
<evidence type="ECO:0000256" key="8">
    <source>
        <dbReference type="ARBA" id="ARBA00023098"/>
    </source>
</evidence>
<dbReference type="FunFam" id="3.40.50.10330:FF:000028">
    <property type="entry name" value="Diacylglycerol kinase"/>
    <property type="match status" value="1"/>
</dbReference>
<dbReference type="InterPro" id="IPR000756">
    <property type="entry name" value="Diacylglycerol_kin_accessory"/>
</dbReference>
<dbReference type="SMART" id="SM00046">
    <property type="entry name" value="DAGKc"/>
    <property type="match status" value="1"/>
</dbReference>
<dbReference type="PANTHER" id="PTHR11255">
    <property type="entry name" value="DIACYLGLYCEROL KINASE"/>
    <property type="match status" value="1"/>
</dbReference>
<evidence type="ECO:0000259" key="11">
    <source>
        <dbReference type="PROSITE" id="PS50146"/>
    </source>
</evidence>
<name>A0A8C4QDH3_EPTBU</name>
<dbReference type="Pfam" id="PF00130">
    <property type="entry name" value="C1_1"/>
    <property type="match status" value="1"/>
</dbReference>
<evidence type="ECO:0000256" key="6">
    <source>
        <dbReference type="ARBA" id="ARBA00022777"/>
    </source>
</evidence>
<dbReference type="Gene3D" id="3.40.50.10330">
    <property type="entry name" value="Probable inorganic polyphosphate/atp-NAD kinase, domain 1"/>
    <property type="match status" value="1"/>
</dbReference>
<organism evidence="12 13">
    <name type="scientific">Eptatretus burgeri</name>
    <name type="common">Inshore hagfish</name>
    <dbReference type="NCBI Taxonomy" id="7764"/>
    <lineage>
        <taxon>Eukaryota</taxon>
        <taxon>Metazoa</taxon>
        <taxon>Chordata</taxon>
        <taxon>Craniata</taxon>
        <taxon>Vertebrata</taxon>
        <taxon>Cyclostomata</taxon>
        <taxon>Myxini</taxon>
        <taxon>Myxiniformes</taxon>
        <taxon>Myxinidae</taxon>
        <taxon>Eptatretinae</taxon>
        <taxon>Eptatretus</taxon>
    </lineage>
</organism>
<evidence type="ECO:0000256" key="10">
    <source>
        <dbReference type="RuleBase" id="RU361128"/>
    </source>
</evidence>
<dbReference type="GO" id="GO:0005886">
    <property type="term" value="C:plasma membrane"/>
    <property type="evidence" value="ECO:0007669"/>
    <property type="project" value="TreeGrafter"/>
</dbReference>
<dbReference type="OMA" id="PAWIIRI"/>
<dbReference type="Ensembl" id="ENSEBUT00000014390.1">
    <property type="protein sequence ID" value="ENSEBUP00000013814.1"/>
    <property type="gene ID" value="ENSEBUG00000008687.1"/>
</dbReference>
<evidence type="ECO:0000256" key="2">
    <source>
        <dbReference type="ARBA" id="ARBA00009280"/>
    </source>
</evidence>
<evidence type="ECO:0000313" key="13">
    <source>
        <dbReference type="Proteomes" id="UP000694388"/>
    </source>
</evidence>
<protein>
    <recommendedName>
        <fullName evidence="10">Diacylglycerol kinase</fullName>
        <shortName evidence="10">DAG kinase</shortName>
        <ecNumber evidence="10">2.7.1.107</ecNumber>
    </recommendedName>
</protein>
<dbReference type="GO" id="GO:0098978">
    <property type="term" value="C:glutamatergic synapse"/>
    <property type="evidence" value="ECO:0007669"/>
    <property type="project" value="TreeGrafter"/>
</dbReference>
<dbReference type="Pfam" id="PF00609">
    <property type="entry name" value="DAGK_acc"/>
    <property type="match status" value="1"/>
</dbReference>
<dbReference type="SUPFAM" id="SSF111331">
    <property type="entry name" value="NAD kinase/diacylglycerol kinase-like"/>
    <property type="match status" value="1"/>
</dbReference>
<keyword evidence="8" id="KW-0443">Lipid metabolism</keyword>
<dbReference type="AlphaFoldDB" id="A0A8C4QDH3"/>
<dbReference type="SMART" id="SM00109">
    <property type="entry name" value="C1"/>
    <property type="match status" value="1"/>
</dbReference>
<comment type="catalytic activity">
    <reaction evidence="10">
        <text>a 1,2-diacyl-sn-glycerol + ATP = a 1,2-diacyl-sn-glycero-3-phosphate + ADP + H(+)</text>
        <dbReference type="Rhea" id="RHEA:10272"/>
        <dbReference type="ChEBI" id="CHEBI:15378"/>
        <dbReference type="ChEBI" id="CHEBI:17815"/>
        <dbReference type="ChEBI" id="CHEBI:30616"/>
        <dbReference type="ChEBI" id="CHEBI:58608"/>
        <dbReference type="ChEBI" id="CHEBI:456216"/>
        <dbReference type="EC" id="2.7.1.107"/>
    </reaction>
</comment>
<dbReference type="InterPro" id="IPR037607">
    <property type="entry name" value="DGK"/>
</dbReference>
<dbReference type="Pfam" id="PF00781">
    <property type="entry name" value="DAGK_cat"/>
    <property type="match status" value="1"/>
</dbReference>
<reference evidence="12" key="2">
    <citation type="submission" date="2025-09" db="UniProtKB">
        <authorList>
            <consortium name="Ensembl"/>
        </authorList>
    </citation>
    <scope>IDENTIFICATION</scope>
</reference>
<keyword evidence="13" id="KW-1185">Reference proteome</keyword>
<dbReference type="UniPathway" id="UPA00230"/>
<dbReference type="GeneTree" id="ENSGT00940000156152"/>
<dbReference type="EC" id="2.7.1.107" evidence="10"/>
<feature type="domain" description="DAGKc" evidence="11">
    <location>
        <begin position="237"/>
        <end position="325"/>
    </location>
</feature>
<dbReference type="Gene3D" id="2.60.200.40">
    <property type="match status" value="1"/>
</dbReference>
<dbReference type="InterPro" id="IPR016064">
    <property type="entry name" value="NAD/diacylglycerol_kinase_sf"/>
</dbReference>
<comment type="pathway">
    <text evidence="1">Lipid metabolism; glycerolipid metabolism.</text>
</comment>
<dbReference type="PANTHER" id="PTHR11255:SF80">
    <property type="entry name" value="EYE-SPECIFIC DIACYLGLYCEROL KINASE"/>
    <property type="match status" value="1"/>
</dbReference>
<dbReference type="GO" id="GO:0004143">
    <property type="term" value="F:ATP-dependent diacylglycerol kinase activity"/>
    <property type="evidence" value="ECO:0007669"/>
    <property type="project" value="UniProtKB-EC"/>
</dbReference>
<dbReference type="InterPro" id="IPR001206">
    <property type="entry name" value="Diacylglycerol_kinase_cat_dom"/>
</dbReference>
<evidence type="ECO:0000256" key="9">
    <source>
        <dbReference type="ARBA" id="ARBA00023371"/>
    </source>
</evidence>
<evidence type="ECO:0000256" key="5">
    <source>
        <dbReference type="ARBA" id="ARBA00022741"/>
    </source>
</evidence>
<proteinExistence type="inferred from homology"/>
<evidence type="ECO:0000256" key="7">
    <source>
        <dbReference type="ARBA" id="ARBA00022840"/>
    </source>
</evidence>
<keyword evidence="6 10" id="KW-0418">Kinase</keyword>
<dbReference type="GO" id="GO:0046486">
    <property type="term" value="P:glycerolipid metabolic process"/>
    <property type="evidence" value="ECO:0007669"/>
    <property type="project" value="UniProtKB-UniPathway"/>
</dbReference>
<evidence type="ECO:0000256" key="1">
    <source>
        <dbReference type="ARBA" id="ARBA00005175"/>
    </source>
</evidence>
<comment type="catalytic activity">
    <reaction evidence="9">
        <text>1,2-di-(9Z-octadecenoyl)-sn-glycerol + ATP = 1,2-di-(9Z-octadecenoyl)-sn-glycero-3-phosphate + ADP + H(+)</text>
        <dbReference type="Rhea" id="RHEA:40327"/>
        <dbReference type="ChEBI" id="CHEBI:15378"/>
        <dbReference type="ChEBI" id="CHEBI:30616"/>
        <dbReference type="ChEBI" id="CHEBI:52333"/>
        <dbReference type="ChEBI" id="CHEBI:74546"/>
        <dbReference type="ChEBI" id="CHEBI:456216"/>
    </reaction>
    <physiologicalReaction direction="left-to-right" evidence="9">
        <dbReference type="Rhea" id="RHEA:40328"/>
    </physiologicalReaction>
</comment>
<sequence>MRFFGIFCGTPTRSPGSLCKNSALTPKFRPHLLNKGDYRESMVTPLINSFTDRDKPGELSCISQLEKINFQCKPTFQDAASRWSQPYFLRHHWVHRRKQDGKCKQCGKGFQQKFSLYSREVISISCSWCKQAYHNRVNCFMLHQVEEPCLLGVHAAVIIPPAWIIRIKRPQVFLDALSCSLKKTKASFKRKSNWKGLDEIKWKPFLIKPLTSPLVKPLLVFINPRSGGNQVRLFSLLDMYRTVPNLRIMACGGDGTVGWILSILDQLQISPPPPVAVLPLGTGNDLARTLNWGGGYRDEPVTKVLSHVEGGIVVQLDRWRLHTRRNPDTEDGEKGAEQLPFDVFNNYFSLGFDAHVTLDFHVSREANPKKFNSRFRNKMFYAGMALSDFLQRSSKDLSKHIKVVCDGKDLTAKIQELKLQCIVFLNIPRYCAGTMPWGNPGNQQDFEPQRHDDGYMEVVGFTMATLAALQVGGHGERLYQCREAILTSYKALPMQVDGEPCCLEPSIIHISLHSQARVVKKAKRRASVPLLPDQSPLPDLFLYICFALLLQVNGVSLCFLTLADYLFSIAVPLGVIVVPGISDLEVCRTHIDQLQEVRATGARC</sequence>